<protein>
    <submittedName>
        <fullName evidence="2">Protein kinase subdomain-containing protein pkl/ccin9</fullName>
    </submittedName>
</protein>
<keyword evidence="3" id="KW-1185">Reference proteome</keyword>
<dbReference type="Proteomes" id="UP000439903">
    <property type="component" value="Unassembled WGS sequence"/>
</dbReference>
<reference evidence="2 3" key="1">
    <citation type="journal article" date="2019" name="Environ. Microbiol.">
        <title>At the nexus of three kingdoms: the genome of the mycorrhizal fungus Gigaspora margarita provides insights into plant, endobacterial and fungal interactions.</title>
        <authorList>
            <person name="Venice F."/>
            <person name="Ghignone S."/>
            <person name="Salvioli di Fossalunga A."/>
            <person name="Amselem J."/>
            <person name="Novero M."/>
            <person name="Xianan X."/>
            <person name="Sedzielewska Toro K."/>
            <person name="Morin E."/>
            <person name="Lipzen A."/>
            <person name="Grigoriev I.V."/>
            <person name="Henrissat B."/>
            <person name="Martin F.M."/>
            <person name="Bonfante P."/>
        </authorList>
    </citation>
    <scope>NUCLEOTIDE SEQUENCE [LARGE SCALE GENOMIC DNA]</scope>
    <source>
        <strain evidence="2 3">BEG34</strain>
    </source>
</reference>
<evidence type="ECO:0000313" key="2">
    <source>
        <dbReference type="EMBL" id="KAF0439350.1"/>
    </source>
</evidence>
<dbReference type="AlphaFoldDB" id="A0A8H4A5X4"/>
<gene>
    <name evidence="2" type="ORF">F8M41_004152</name>
</gene>
<dbReference type="OrthoDB" id="2446883at2759"/>
<evidence type="ECO:0000256" key="1">
    <source>
        <dbReference type="SAM" id="Phobius"/>
    </source>
</evidence>
<feature type="transmembrane region" description="Helical" evidence="1">
    <location>
        <begin position="53"/>
        <end position="80"/>
    </location>
</feature>
<keyword evidence="1" id="KW-0812">Transmembrane</keyword>
<comment type="caution">
    <text evidence="2">The sequence shown here is derived from an EMBL/GenBank/DDBJ whole genome shotgun (WGS) entry which is preliminary data.</text>
</comment>
<name>A0A8H4A5X4_GIGMA</name>
<sequence length="348" mass="40713">MRPCSLSLFRFTFFYHKYIQKYILPILVILYTTMQESFFLSFTWYTYAIMLPIIAFFGWLALPFSLFASIIALMLGTIYLMKAIRPCLRTINLDSEEPYLRSSNNPEESYLRSYAKRLDIDKIIKNEEDVEKFYKFTGPDFDWPPEFDIHARELVISYIIRPDHWFVEGEGEELATNTLAYHRLLKSNELDSSKGSHVLIMNGQIRRYGGKISEDEYDRLLEQHPGMFYAPVKERPPILIRRSSAIDDVGRKEWQVHIWLHCKDDLSIQATMSNIEYDNITDCTYRAIIDTGSTTTTIPYYLRTKMSNGRYGWSSNFFLATGYGAGTKMNQVSRRWEICIGDGTSWSE</sequence>
<feature type="transmembrane region" description="Helical" evidence="1">
    <location>
        <begin position="21"/>
        <end position="47"/>
    </location>
</feature>
<dbReference type="GO" id="GO:0016301">
    <property type="term" value="F:kinase activity"/>
    <property type="evidence" value="ECO:0007669"/>
    <property type="project" value="UniProtKB-KW"/>
</dbReference>
<accession>A0A8H4A5X4</accession>
<keyword evidence="1" id="KW-1133">Transmembrane helix</keyword>
<organism evidence="2 3">
    <name type="scientific">Gigaspora margarita</name>
    <dbReference type="NCBI Taxonomy" id="4874"/>
    <lineage>
        <taxon>Eukaryota</taxon>
        <taxon>Fungi</taxon>
        <taxon>Fungi incertae sedis</taxon>
        <taxon>Mucoromycota</taxon>
        <taxon>Glomeromycotina</taxon>
        <taxon>Glomeromycetes</taxon>
        <taxon>Diversisporales</taxon>
        <taxon>Gigasporaceae</taxon>
        <taxon>Gigaspora</taxon>
    </lineage>
</organism>
<keyword evidence="2" id="KW-0808">Transferase</keyword>
<dbReference type="EMBL" id="WTPW01001375">
    <property type="protein sequence ID" value="KAF0439350.1"/>
    <property type="molecule type" value="Genomic_DNA"/>
</dbReference>
<keyword evidence="1" id="KW-0472">Membrane</keyword>
<proteinExistence type="predicted"/>
<keyword evidence="2" id="KW-0418">Kinase</keyword>
<evidence type="ECO:0000313" key="3">
    <source>
        <dbReference type="Proteomes" id="UP000439903"/>
    </source>
</evidence>